<keyword evidence="5" id="KW-1133">Transmembrane helix</keyword>
<feature type="transmembrane region" description="Helical" evidence="5">
    <location>
        <begin position="309"/>
        <end position="332"/>
    </location>
</feature>
<dbReference type="RefSeq" id="XP_028598264.1">
    <property type="nucleotide sequence ID" value="XM_028742431.1"/>
</dbReference>
<evidence type="ECO:0000313" key="8">
    <source>
        <dbReference type="Proteomes" id="UP000472272"/>
    </source>
</evidence>
<dbReference type="RefSeq" id="XP_028598262.1">
    <property type="nucleotide sequence ID" value="XM_028742429.1"/>
</dbReference>
<dbReference type="InterPro" id="IPR027417">
    <property type="entry name" value="P-loop_NTPase"/>
</dbReference>
<reference evidence="7 8" key="1">
    <citation type="journal article" date="2019" name="Proc. Natl. Acad. Sci. U.S.A.">
        <title>Regulatory changes in pterin and carotenoid genes underlie balanced color polymorphisms in the wall lizard.</title>
        <authorList>
            <person name="Andrade P."/>
            <person name="Pinho C."/>
            <person name="Perez I de Lanuza G."/>
            <person name="Afonso S."/>
            <person name="Brejcha J."/>
            <person name="Rubin C.J."/>
            <person name="Wallerman O."/>
            <person name="Pereira P."/>
            <person name="Sabatino S.J."/>
            <person name="Bellati A."/>
            <person name="Pellitteri-Rosa D."/>
            <person name="Bosakova Z."/>
            <person name="Bunikis I."/>
            <person name="Carretero M.A."/>
            <person name="Feiner N."/>
            <person name="Marsik P."/>
            <person name="Pauperio F."/>
            <person name="Salvi D."/>
            <person name="Soler L."/>
            <person name="While G.M."/>
            <person name="Uller T."/>
            <person name="Font E."/>
            <person name="Andersson L."/>
            <person name="Carneiro M."/>
        </authorList>
    </citation>
    <scope>NUCLEOTIDE SEQUENCE</scope>
</reference>
<evidence type="ECO:0000256" key="1">
    <source>
        <dbReference type="ARBA" id="ARBA00005429"/>
    </source>
</evidence>
<dbReference type="GO" id="GO:0005525">
    <property type="term" value="F:GTP binding"/>
    <property type="evidence" value="ECO:0007669"/>
    <property type="project" value="UniProtKB-KW"/>
</dbReference>
<dbReference type="SUPFAM" id="SSF52540">
    <property type="entry name" value="P-loop containing nucleoside triphosphate hydrolases"/>
    <property type="match status" value="1"/>
</dbReference>
<keyword evidence="3" id="KW-0378">Hydrolase</keyword>
<dbReference type="GeneID" id="114603439"/>
<proteinExistence type="inferred from homology"/>
<dbReference type="PANTHER" id="PTHR32341">
    <property type="entry name" value="INTERFERON-INDUCIBLE GTPASE"/>
    <property type="match status" value="1"/>
</dbReference>
<dbReference type="GeneTree" id="ENSGT00950000183007"/>
<feature type="domain" description="IRG-type G" evidence="6">
    <location>
        <begin position="32"/>
        <end position="214"/>
    </location>
</feature>
<dbReference type="InterPro" id="IPR030385">
    <property type="entry name" value="G_IRG_dom"/>
</dbReference>
<reference evidence="7" key="3">
    <citation type="submission" date="2025-09" db="UniProtKB">
        <authorList>
            <consortium name="Ensembl"/>
        </authorList>
    </citation>
    <scope>IDENTIFICATION</scope>
</reference>
<dbReference type="GO" id="GO:0016787">
    <property type="term" value="F:hydrolase activity"/>
    <property type="evidence" value="ECO:0007669"/>
    <property type="project" value="UniProtKB-KW"/>
</dbReference>
<evidence type="ECO:0000256" key="2">
    <source>
        <dbReference type="ARBA" id="ARBA00022741"/>
    </source>
</evidence>
<organism evidence="7 8">
    <name type="scientific">Podarcis muralis</name>
    <name type="common">Wall lizard</name>
    <name type="synonym">Lacerta muralis</name>
    <dbReference type="NCBI Taxonomy" id="64176"/>
    <lineage>
        <taxon>Eukaryota</taxon>
        <taxon>Metazoa</taxon>
        <taxon>Chordata</taxon>
        <taxon>Craniata</taxon>
        <taxon>Vertebrata</taxon>
        <taxon>Euteleostomi</taxon>
        <taxon>Lepidosauria</taxon>
        <taxon>Squamata</taxon>
        <taxon>Bifurcata</taxon>
        <taxon>Unidentata</taxon>
        <taxon>Episquamata</taxon>
        <taxon>Laterata</taxon>
        <taxon>Lacertibaenia</taxon>
        <taxon>Lacertidae</taxon>
        <taxon>Podarcis</taxon>
    </lineage>
</organism>
<name>A0A670IHN0_PODMU</name>
<dbReference type="InterPro" id="IPR007743">
    <property type="entry name" value="Immunity-related_GTPase-like"/>
</dbReference>
<sequence length="385" mass="43429">MVEDFEVAISQGQLADSMSHVLAKPLHFFNSTPLNIAVVGEPGSGKSSFINAMLGLRANDPRAAATGIQMTTVQVKDYPHPTLPQVILWDHPGRGMATFGEDKFEKKDDLTHFDFFVIVGSQRFRSTHSDLVREIQDMGKSFYFVRTKADLDLSAAKRQQPSDYSEKKVLLHIQEDCKECLVREGVRDPQVFIVSSWEADCFDFPLLQETLKNDLLRLKRQAFLLRFPNICLPILEKKKTTVKEKIWTRRLCLLVALGSPVPFLLPIFLFRKFRSWCFLDFGLDNPSLAALAQCVGKTSTALKAAMQSLGMFSAILWVLPDLVGLSVMAYEYHRWEHFPIFGCLLSLGISLPRTYFMLQKCISGAANDTQRVLSKALEAEGKKSI</sequence>
<dbReference type="AlphaFoldDB" id="A0A670IHN0"/>
<dbReference type="Proteomes" id="UP000472272">
    <property type="component" value="Chromosome 8"/>
</dbReference>
<protein>
    <submittedName>
        <fullName evidence="7">Interferon-inducible GTPase 5-like</fullName>
    </submittedName>
</protein>
<dbReference type="PANTHER" id="PTHR32341:SF10">
    <property type="entry name" value="INTERFERON-INDUCIBLE GTPASE 5"/>
    <property type="match status" value="1"/>
</dbReference>
<evidence type="ECO:0000256" key="3">
    <source>
        <dbReference type="ARBA" id="ARBA00022801"/>
    </source>
</evidence>
<keyword evidence="2" id="KW-0547">Nucleotide-binding</keyword>
<evidence type="ECO:0000256" key="5">
    <source>
        <dbReference type="SAM" id="Phobius"/>
    </source>
</evidence>
<dbReference type="GO" id="GO:0016020">
    <property type="term" value="C:membrane"/>
    <property type="evidence" value="ECO:0007669"/>
    <property type="project" value="InterPro"/>
</dbReference>
<dbReference type="Gene3D" id="3.40.50.300">
    <property type="entry name" value="P-loop containing nucleotide triphosphate hydrolases"/>
    <property type="match status" value="1"/>
</dbReference>
<accession>A0A670IHN0</accession>
<reference evidence="7" key="2">
    <citation type="submission" date="2025-08" db="UniProtKB">
        <authorList>
            <consortium name="Ensembl"/>
        </authorList>
    </citation>
    <scope>IDENTIFICATION</scope>
</reference>
<evidence type="ECO:0000259" key="6">
    <source>
        <dbReference type="PROSITE" id="PS51716"/>
    </source>
</evidence>
<evidence type="ECO:0000256" key="4">
    <source>
        <dbReference type="ARBA" id="ARBA00023134"/>
    </source>
</evidence>
<dbReference type="Pfam" id="PF05049">
    <property type="entry name" value="IIGP"/>
    <property type="match status" value="1"/>
</dbReference>
<dbReference type="OrthoDB" id="422720at2759"/>
<keyword evidence="4" id="KW-0342">GTP-binding</keyword>
<keyword evidence="8" id="KW-1185">Reference proteome</keyword>
<feature type="transmembrane region" description="Helical" evidence="5">
    <location>
        <begin position="247"/>
        <end position="270"/>
    </location>
</feature>
<dbReference type="Ensembl" id="ENSPMRT00000011871.1">
    <property type="protein sequence ID" value="ENSPMRP00000011111.1"/>
    <property type="gene ID" value="ENSPMRG00000007420.1"/>
</dbReference>
<dbReference type="FunFam" id="3.40.50.300:FF:000541">
    <property type="entry name" value="Immunity related GTPase M"/>
    <property type="match status" value="1"/>
</dbReference>
<keyword evidence="5" id="KW-0812">Transmembrane</keyword>
<evidence type="ECO:0000313" key="7">
    <source>
        <dbReference type="Ensembl" id="ENSPMRP00000011111.1"/>
    </source>
</evidence>
<dbReference type="InterPro" id="IPR051515">
    <property type="entry name" value="IRG"/>
</dbReference>
<dbReference type="KEGG" id="pmua:114603439"/>
<dbReference type="PROSITE" id="PS51716">
    <property type="entry name" value="G_IRG"/>
    <property type="match status" value="1"/>
</dbReference>
<gene>
    <name evidence="7" type="primary">LOC114603439</name>
</gene>
<dbReference type="RefSeq" id="XP_028598263.1">
    <property type="nucleotide sequence ID" value="XM_028742430.1"/>
</dbReference>
<comment type="similarity">
    <text evidence="1">Belongs to the TRAFAC class dynamin-like GTPase superfamily. IRG family.</text>
</comment>
<dbReference type="OMA" id="TMEYDAR"/>
<keyword evidence="5" id="KW-0472">Membrane</keyword>